<dbReference type="Proteomes" id="UP000319578">
    <property type="component" value="Unassembled WGS sequence"/>
</dbReference>
<name>A0ABQ0TJE9_9BACL</name>
<proteinExistence type="predicted"/>
<accession>A0ABQ0TJE9</accession>
<organism evidence="1 2">
    <name type="scientific">Brevibacillus reuszeri</name>
    <dbReference type="NCBI Taxonomy" id="54915"/>
    <lineage>
        <taxon>Bacteria</taxon>
        <taxon>Bacillati</taxon>
        <taxon>Bacillota</taxon>
        <taxon>Bacilli</taxon>
        <taxon>Bacillales</taxon>
        <taxon>Paenibacillaceae</taxon>
        <taxon>Brevibacillus</taxon>
    </lineage>
</organism>
<gene>
    <name evidence="1" type="ORF">BRE01_17070</name>
</gene>
<dbReference type="EMBL" id="BJON01000006">
    <property type="protein sequence ID" value="GED68005.1"/>
    <property type="molecule type" value="Genomic_DNA"/>
</dbReference>
<evidence type="ECO:0000313" key="1">
    <source>
        <dbReference type="EMBL" id="GED68005.1"/>
    </source>
</evidence>
<reference evidence="1 2" key="1">
    <citation type="submission" date="2019-06" db="EMBL/GenBank/DDBJ databases">
        <title>Whole genome shotgun sequence of Brevibacillus reuszeri NBRC 15719.</title>
        <authorList>
            <person name="Hosoyama A."/>
            <person name="Uohara A."/>
            <person name="Ohji S."/>
            <person name="Ichikawa N."/>
        </authorList>
    </citation>
    <scope>NUCLEOTIDE SEQUENCE [LARGE SCALE GENOMIC DNA]</scope>
    <source>
        <strain evidence="1 2">NBRC 15719</strain>
    </source>
</reference>
<protein>
    <submittedName>
        <fullName evidence="1">Uncharacterized protein</fullName>
    </submittedName>
</protein>
<keyword evidence="2" id="KW-1185">Reference proteome</keyword>
<comment type="caution">
    <text evidence="1">The sequence shown here is derived from an EMBL/GenBank/DDBJ whole genome shotgun (WGS) entry which is preliminary data.</text>
</comment>
<evidence type="ECO:0000313" key="2">
    <source>
        <dbReference type="Proteomes" id="UP000319578"/>
    </source>
</evidence>
<sequence length="54" mass="6316">MAFDKDVKGTRIARVPFVLNPPNHSPKSLITQLTDRLHMCRISKMDMKEYQNDK</sequence>